<dbReference type="EMBL" id="JAPDFR010000001">
    <property type="protein sequence ID" value="KAK0392811.1"/>
    <property type="molecule type" value="Genomic_DNA"/>
</dbReference>
<protein>
    <submittedName>
        <fullName evidence="1">Uncharacterized protein</fullName>
    </submittedName>
</protein>
<dbReference type="AlphaFoldDB" id="A0AA39GSU4"/>
<gene>
    <name evidence="1" type="ORF">NLU13_2306</name>
</gene>
<keyword evidence="2" id="KW-1185">Reference proteome</keyword>
<organism evidence="1 2">
    <name type="scientific">Sarocladium strictum</name>
    <name type="common">Black bundle disease fungus</name>
    <name type="synonym">Acremonium strictum</name>
    <dbReference type="NCBI Taxonomy" id="5046"/>
    <lineage>
        <taxon>Eukaryota</taxon>
        <taxon>Fungi</taxon>
        <taxon>Dikarya</taxon>
        <taxon>Ascomycota</taxon>
        <taxon>Pezizomycotina</taxon>
        <taxon>Sordariomycetes</taxon>
        <taxon>Hypocreomycetidae</taxon>
        <taxon>Hypocreales</taxon>
        <taxon>Sarocladiaceae</taxon>
        <taxon>Sarocladium</taxon>
    </lineage>
</organism>
<accession>A0AA39GSU4</accession>
<comment type="caution">
    <text evidence="1">The sequence shown here is derived from an EMBL/GenBank/DDBJ whole genome shotgun (WGS) entry which is preliminary data.</text>
</comment>
<evidence type="ECO:0000313" key="1">
    <source>
        <dbReference type="EMBL" id="KAK0392811.1"/>
    </source>
</evidence>
<dbReference type="Proteomes" id="UP001175261">
    <property type="component" value="Unassembled WGS sequence"/>
</dbReference>
<reference evidence="1" key="1">
    <citation type="submission" date="2022-10" db="EMBL/GenBank/DDBJ databases">
        <title>Determination and structural analysis of whole genome sequence of Sarocladium strictum F4-1.</title>
        <authorList>
            <person name="Hu L."/>
            <person name="Jiang Y."/>
        </authorList>
    </citation>
    <scope>NUCLEOTIDE SEQUENCE</scope>
    <source>
        <strain evidence="1">F4-1</strain>
    </source>
</reference>
<proteinExistence type="predicted"/>
<name>A0AA39GSU4_SARSR</name>
<evidence type="ECO:0000313" key="2">
    <source>
        <dbReference type="Proteomes" id="UP001175261"/>
    </source>
</evidence>
<sequence length="349" mass="39974">MESVTVRSREERRPRSRLPLELLIQIIECVPPNRQAILPVGSVATKTLVSLTRVSRSIYRPATTVLRQQCMYVDTSRRLADVLLCMDRLVPSLSPGLSLRHVTALYLAPFGASLDDQPTARWVREMLCEVSETLLRLTISMPFSSLEPWDDHLNVRRTLREGLEQLHALEEFACIGDYPTLSVSTPAGEATGTTTTDVWRLWPRLRRLMLFGVPLESHWLWWDIATLESLTHVVLVRPRQTERAVDLKHRYFRTLPAGDERLQKKLRVVLMHRVRGDEDAGGEDGRWLPQGHPDYLRLDESSWEELDADGRMEVTCYGVPRMGVMSSEELLVRLAKSWVETGTLWDARA</sequence>